<name>A0A4Y9T1W8_9BURK</name>
<feature type="signal peptide" evidence="2">
    <location>
        <begin position="1"/>
        <end position="19"/>
    </location>
</feature>
<feature type="chain" id="PRO_5021370691" evidence="2">
    <location>
        <begin position="20"/>
        <end position="326"/>
    </location>
</feature>
<evidence type="ECO:0000313" key="3">
    <source>
        <dbReference type="EMBL" id="TFW31890.1"/>
    </source>
</evidence>
<evidence type="ECO:0000256" key="2">
    <source>
        <dbReference type="SAM" id="SignalP"/>
    </source>
</evidence>
<dbReference type="EMBL" id="SPUM01000077">
    <property type="protein sequence ID" value="TFW31890.1"/>
    <property type="molecule type" value="Genomic_DNA"/>
</dbReference>
<dbReference type="OrthoDB" id="115149at2"/>
<evidence type="ECO:0000256" key="1">
    <source>
        <dbReference type="SAM" id="MobiDB-lite"/>
    </source>
</evidence>
<keyword evidence="2" id="KW-0732">Signal</keyword>
<organism evidence="3 4">
    <name type="scientific">Massilia horti</name>
    <dbReference type="NCBI Taxonomy" id="2562153"/>
    <lineage>
        <taxon>Bacteria</taxon>
        <taxon>Pseudomonadati</taxon>
        <taxon>Pseudomonadota</taxon>
        <taxon>Betaproteobacteria</taxon>
        <taxon>Burkholderiales</taxon>
        <taxon>Oxalobacteraceae</taxon>
        <taxon>Telluria group</taxon>
        <taxon>Massilia</taxon>
    </lineage>
</organism>
<proteinExistence type="predicted"/>
<comment type="caution">
    <text evidence="3">The sequence shown here is derived from an EMBL/GenBank/DDBJ whole genome shotgun (WGS) entry which is preliminary data.</text>
</comment>
<dbReference type="AlphaFoldDB" id="A0A4Y9T1W8"/>
<keyword evidence="4" id="KW-1185">Reference proteome</keyword>
<sequence length="326" mass="35372">MKRTILATLLACALAPALAQETPPAQGEQVYAGPTAIRDGRMFMHLKNGFHMRGEPVKNAPYSATVINERVQTLADGNQIVSKKTSASYRDSKGRTREEARDNKGELQRVSIKDPVAHTSYELQTRNKTAIKLSTDPGLIRSAAEGVRARIAQQRKEGKLPGNGEGLVIKRPELGDAVRGQELRVRVPNELGDGMAARQISARLGPLIAGAMDDMKWAAKATTKDLGTREIEGLKAEGKLRSYEIPAGEIGNRAPIVVSDESWYSPDLQVTLYAKHSDPRHGETVYRLENVKRDEPAAALFVVPADYTVKDPMANIGSGAGQKGGQ</sequence>
<feature type="region of interest" description="Disordered" evidence="1">
    <location>
        <begin position="82"/>
        <end position="106"/>
    </location>
</feature>
<gene>
    <name evidence="3" type="ORF">E4O92_11935</name>
</gene>
<accession>A0A4Y9T1W8</accession>
<dbReference type="RefSeq" id="WP_135189996.1">
    <property type="nucleotide sequence ID" value="NZ_SPUM01000077.1"/>
</dbReference>
<evidence type="ECO:0000313" key="4">
    <source>
        <dbReference type="Proteomes" id="UP000297258"/>
    </source>
</evidence>
<feature type="compositionally biased region" description="Basic and acidic residues" evidence="1">
    <location>
        <begin position="90"/>
        <end position="106"/>
    </location>
</feature>
<protein>
    <submittedName>
        <fullName evidence="3">Uncharacterized protein</fullName>
    </submittedName>
</protein>
<reference evidence="3 4" key="1">
    <citation type="submission" date="2019-03" db="EMBL/GenBank/DDBJ databases">
        <title>Draft genome of Massilia hortus sp. nov., a novel bacterial species of the Oxalobacteraceae family.</title>
        <authorList>
            <person name="Peta V."/>
            <person name="Raths R."/>
            <person name="Bucking H."/>
        </authorList>
    </citation>
    <scope>NUCLEOTIDE SEQUENCE [LARGE SCALE GENOMIC DNA]</scope>
    <source>
        <strain evidence="3 4">ONC3</strain>
    </source>
</reference>
<dbReference type="Proteomes" id="UP000297258">
    <property type="component" value="Unassembled WGS sequence"/>
</dbReference>